<feature type="region of interest" description="Disordered" evidence="1">
    <location>
        <begin position="1"/>
        <end position="20"/>
    </location>
</feature>
<evidence type="ECO:0000313" key="3">
    <source>
        <dbReference type="Proteomes" id="UP000322077"/>
    </source>
</evidence>
<dbReference type="RefSeq" id="WP_149522697.1">
    <property type="nucleotide sequence ID" value="NZ_VTOU01000003.1"/>
</dbReference>
<protein>
    <submittedName>
        <fullName evidence="2">Uncharacterized protein</fullName>
    </submittedName>
</protein>
<name>A0A5D9C7B9_9SPHN</name>
<evidence type="ECO:0000256" key="1">
    <source>
        <dbReference type="SAM" id="MobiDB-lite"/>
    </source>
</evidence>
<keyword evidence="3" id="KW-1185">Reference proteome</keyword>
<dbReference type="AlphaFoldDB" id="A0A5D9C7B9"/>
<dbReference type="Proteomes" id="UP000322077">
    <property type="component" value="Unassembled WGS sequence"/>
</dbReference>
<organism evidence="2 3">
    <name type="scientific">Sphingomonas montanisoli</name>
    <dbReference type="NCBI Taxonomy" id="2606412"/>
    <lineage>
        <taxon>Bacteria</taxon>
        <taxon>Pseudomonadati</taxon>
        <taxon>Pseudomonadota</taxon>
        <taxon>Alphaproteobacteria</taxon>
        <taxon>Sphingomonadales</taxon>
        <taxon>Sphingomonadaceae</taxon>
        <taxon>Sphingomonas</taxon>
    </lineage>
</organism>
<proteinExistence type="predicted"/>
<sequence>MFVAAAASGPETRKAGTAMPTSHIFHHNSVYENTSEAAFAQPHLELIPRIIATHWLRPEVAEAAHG</sequence>
<dbReference type="EMBL" id="VTOU01000003">
    <property type="protein sequence ID" value="TZG25891.1"/>
    <property type="molecule type" value="Genomic_DNA"/>
</dbReference>
<reference evidence="2 3" key="1">
    <citation type="submission" date="2019-08" db="EMBL/GenBank/DDBJ databases">
        <authorList>
            <person name="Wang G."/>
            <person name="Xu Z."/>
        </authorList>
    </citation>
    <scope>NUCLEOTIDE SEQUENCE [LARGE SCALE GENOMIC DNA]</scope>
    <source>
        <strain evidence="2 3">ZX</strain>
    </source>
</reference>
<gene>
    <name evidence="2" type="ORF">FYJ91_13000</name>
</gene>
<accession>A0A5D9C7B9</accession>
<comment type="caution">
    <text evidence="2">The sequence shown here is derived from an EMBL/GenBank/DDBJ whole genome shotgun (WGS) entry which is preliminary data.</text>
</comment>
<evidence type="ECO:0000313" key="2">
    <source>
        <dbReference type="EMBL" id="TZG25891.1"/>
    </source>
</evidence>